<evidence type="ECO:0000313" key="2">
    <source>
        <dbReference type="EMBL" id="KKL70204.1"/>
    </source>
</evidence>
<reference evidence="2" key="1">
    <citation type="journal article" date="2015" name="Nature">
        <title>Complex archaea that bridge the gap between prokaryotes and eukaryotes.</title>
        <authorList>
            <person name="Spang A."/>
            <person name="Saw J.H."/>
            <person name="Jorgensen S.L."/>
            <person name="Zaremba-Niedzwiedzka K."/>
            <person name="Martijn J."/>
            <person name="Lind A.E."/>
            <person name="van Eijk R."/>
            <person name="Schleper C."/>
            <person name="Guy L."/>
            <person name="Ettema T.J."/>
        </authorList>
    </citation>
    <scope>NUCLEOTIDE SEQUENCE</scope>
</reference>
<feature type="compositionally biased region" description="Basic and acidic residues" evidence="1">
    <location>
        <begin position="7"/>
        <end position="17"/>
    </location>
</feature>
<evidence type="ECO:0000256" key="1">
    <source>
        <dbReference type="SAM" id="MobiDB-lite"/>
    </source>
</evidence>
<organism evidence="2">
    <name type="scientific">marine sediment metagenome</name>
    <dbReference type="NCBI Taxonomy" id="412755"/>
    <lineage>
        <taxon>unclassified sequences</taxon>
        <taxon>metagenomes</taxon>
        <taxon>ecological metagenomes</taxon>
    </lineage>
</organism>
<gene>
    <name evidence="2" type="ORF">LCGC14_2107280</name>
</gene>
<dbReference type="AlphaFoldDB" id="A0A0F9E8B7"/>
<accession>A0A0F9E8B7</accession>
<dbReference type="EMBL" id="LAZR01025969">
    <property type="protein sequence ID" value="KKL70204.1"/>
    <property type="molecule type" value="Genomic_DNA"/>
</dbReference>
<sequence length="26" mass="2961">VPAQEHTVVEEKEEAPIEPKQLALFE</sequence>
<name>A0A0F9E8B7_9ZZZZ</name>
<feature type="non-terminal residue" evidence="2">
    <location>
        <position position="1"/>
    </location>
</feature>
<feature type="region of interest" description="Disordered" evidence="1">
    <location>
        <begin position="1"/>
        <end position="26"/>
    </location>
</feature>
<proteinExistence type="predicted"/>
<protein>
    <submittedName>
        <fullName evidence="2">Uncharacterized protein</fullName>
    </submittedName>
</protein>
<comment type="caution">
    <text evidence="2">The sequence shown here is derived from an EMBL/GenBank/DDBJ whole genome shotgun (WGS) entry which is preliminary data.</text>
</comment>